<keyword evidence="4 5" id="KW-0472">Membrane</keyword>
<gene>
    <name evidence="7" type="ORF">C1C97_006890</name>
</gene>
<keyword evidence="3 5" id="KW-1133">Transmembrane helix</keyword>
<evidence type="ECO:0000259" key="6">
    <source>
        <dbReference type="Pfam" id="PF02656"/>
    </source>
</evidence>
<sequence>MSPAPAAAPCPHEDPGLQPERTVLSWGRTMMAFCTAAAVHLRWLPTHGGFVLVLFGLSLSLAGGIYVSQRIRYARAALGVAGEKLAPDAISVMTTAGACMLLGVLGITAMLFF</sequence>
<organism evidence="7 8">
    <name type="scientific">Kocuria tytonis</name>
    <dbReference type="NCBI Taxonomy" id="2054280"/>
    <lineage>
        <taxon>Bacteria</taxon>
        <taxon>Bacillati</taxon>
        <taxon>Actinomycetota</taxon>
        <taxon>Actinomycetes</taxon>
        <taxon>Micrococcales</taxon>
        <taxon>Micrococcaceae</taxon>
        <taxon>Kocuria</taxon>
    </lineage>
</organism>
<evidence type="ECO:0000256" key="2">
    <source>
        <dbReference type="ARBA" id="ARBA00022692"/>
    </source>
</evidence>
<feature type="transmembrane region" description="Helical" evidence="5">
    <location>
        <begin position="49"/>
        <end position="68"/>
    </location>
</feature>
<evidence type="ECO:0000256" key="5">
    <source>
        <dbReference type="SAM" id="Phobius"/>
    </source>
</evidence>
<proteinExistence type="predicted"/>
<dbReference type="InterPro" id="IPR003807">
    <property type="entry name" value="DUF202"/>
</dbReference>
<keyword evidence="8" id="KW-1185">Reference proteome</keyword>
<feature type="domain" description="DUF202" evidence="6">
    <location>
        <begin position="14"/>
        <end position="76"/>
    </location>
</feature>
<dbReference type="AlphaFoldDB" id="A0A495A5J4"/>
<accession>A0A495A5J4</accession>
<dbReference type="RefSeq" id="WP_121030827.1">
    <property type="nucleotide sequence ID" value="NZ_PNJG02000002.1"/>
</dbReference>
<protein>
    <submittedName>
        <fullName evidence="7">DUF202 domain-containing protein</fullName>
    </submittedName>
</protein>
<evidence type="ECO:0000313" key="7">
    <source>
        <dbReference type="EMBL" id="RKQ34999.1"/>
    </source>
</evidence>
<reference evidence="7 8" key="1">
    <citation type="submission" date="2018-10" db="EMBL/GenBank/DDBJ databases">
        <title>Kocuria tytouropygialis sp. nov., isolated from the uropygial gland of an American barn owl (Tyto furcata).</title>
        <authorList>
            <person name="Braun M.S."/>
            <person name="Wang E."/>
            <person name="Zimmermann S."/>
            <person name="Wagner H."/>
            <person name="Wink M."/>
        </authorList>
    </citation>
    <scope>NUCLEOTIDE SEQUENCE [LARGE SCALE GENOMIC DNA]</scope>
    <source>
        <strain evidence="7 8">442</strain>
    </source>
</reference>
<keyword evidence="2 5" id="KW-0812">Transmembrane</keyword>
<dbReference type="Proteomes" id="UP000249516">
    <property type="component" value="Unassembled WGS sequence"/>
</dbReference>
<feature type="transmembrane region" description="Helical" evidence="5">
    <location>
        <begin position="89"/>
        <end position="112"/>
    </location>
</feature>
<evidence type="ECO:0000256" key="1">
    <source>
        <dbReference type="ARBA" id="ARBA00004127"/>
    </source>
</evidence>
<evidence type="ECO:0000313" key="8">
    <source>
        <dbReference type="Proteomes" id="UP000249516"/>
    </source>
</evidence>
<evidence type="ECO:0000256" key="3">
    <source>
        <dbReference type="ARBA" id="ARBA00022989"/>
    </source>
</evidence>
<dbReference type="GO" id="GO:0012505">
    <property type="term" value="C:endomembrane system"/>
    <property type="evidence" value="ECO:0007669"/>
    <property type="project" value="UniProtKB-SubCell"/>
</dbReference>
<dbReference type="Pfam" id="PF02656">
    <property type="entry name" value="DUF202"/>
    <property type="match status" value="1"/>
</dbReference>
<comment type="caution">
    <text evidence="7">The sequence shown here is derived from an EMBL/GenBank/DDBJ whole genome shotgun (WGS) entry which is preliminary data.</text>
</comment>
<evidence type="ECO:0000256" key="4">
    <source>
        <dbReference type="ARBA" id="ARBA00023136"/>
    </source>
</evidence>
<dbReference type="EMBL" id="PNJG02000002">
    <property type="protein sequence ID" value="RKQ34999.1"/>
    <property type="molecule type" value="Genomic_DNA"/>
</dbReference>
<name>A0A495A5J4_9MICC</name>
<dbReference type="OrthoDB" id="3701077at2"/>
<comment type="subcellular location">
    <subcellularLocation>
        <location evidence="1">Endomembrane system</location>
        <topology evidence="1">Multi-pass membrane protein</topology>
    </subcellularLocation>
</comment>